<proteinExistence type="predicted"/>
<dbReference type="Proteomes" id="UP000636949">
    <property type="component" value="Unassembled WGS sequence"/>
</dbReference>
<accession>A0A8J2Z6I5</accession>
<dbReference type="AlphaFoldDB" id="A0A8J2Z6I5"/>
<comment type="caution">
    <text evidence="1">The sequence shown here is derived from an EMBL/GenBank/DDBJ whole genome shotgun (WGS) entry which is preliminary data.</text>
</comment>
<evidence type="ECO:0000313" key="2">
    <source>
        <dbReference type="Proteomes" id="UP000636949"/>
    </source>
</evidence>
<protein>
    <submittedName>
        <fullName evidence="1">Uncharacterized protein</fullName>
    </submittedName>
</protein>
<name>A0A8J2Z6I5_9GAMM</name>
<reference evidence="1" key="2">
    <citation type="submission" date="2020-09" db="EMBL/GenBank/DDBJ databases">
        <authorList>
            <person name="Sun Q."/>
            <person name="Zhou Y."/>
        </authorList>
    </citation>
    <scope>NUCLEOTIDE SEQUENCE</scope>
    <source>
        <strain evidence="1">CGMCC 1.15758</strain>
    </source>
</reference>
<dbReference type="EMBL" id="BMJS01000041">
    <property type="protein sequence ID" value="GGG06232.1"/>
    <property type="molecule type" value="Genomic_DNA"/>
</dbReference>
<sequence>MSNQKQIQALQFEVLQKLGEMVNLVDDGKSKTAKSIPIMAVVLAGCVSTVADLLELNQEGASYALYKETEAAIQQGGLKNIRKKQASGGVKYSISDIGENDFENGMNYLGQELSTTLFSSIHELPETMRKPEMLLRGVECLLANLLNQKFRGLGDVHNILDSLCDHVHMNLKALDNKVVPIK</sequence>
<evidence type="ECO:0000313" key="1">
    <source>
        <dbReference type="EMBL" id="GGG06232.1"/>
    </source>
</evidence>
<reference evidence="1" key="1">
    <citation type="journal article" date="2014" name="Int. J. Syst. Evol. Microbiol.">
        <title>Complete genome sequence of Corynebacterium casei LMG S-19264T (=DSM 44701T), isolated from a smear-ripened cheese.</title>
        <authorList>
            <consortium name="US DOE Joint Genome Institute (JGI-PGF)"/>
            <person name="Walter F."/>
            <person name="Albersmeier A."/>
            <person name="Kalinowski J."/>
            <person name="Ruckert C."/>
        </authorList>
    </citation>
    <scope>NUCLEOTIDE SEQUENCE</scope>
    <source>
        <strain evidence="1">CGMCC 1.15758</strain>
    </source>
</reference>
<dbReference type="OrthoDB" id="9803211at2"/>
<gene>
    <name evidence="1" type="ORF">GCM10010995_24680</name>
</gene>
<organism evidence="1 2">
    <name type="scientific">Cysteiniphilum litorale</name>
    <dbReference type="NCBI Taxonomy" id="2056700"/>
    <lineage>
        <taxon>Bacteria</taxon>
        <taxon>Pseudomonadati</taxon>
        <taxon>Pseudomonadota</taxon>
        <taxon>Gammaproteobacteria</taxon>
        <taxon>Thiotrichales</taxon>
        <taxon>Fastidiosibacteraceae</taxon>
        <taxon>Cysteiniphilum</taxon>
    </lineage>
</organism>
<dbReference type="RefSeq" id="WP_117003830.1">
    <property type="nucleotide sequence ID" value="NZ_BMJS01000041.1"/>
</dbReference>
<keyword evidence="2" id="KW-1185">Reference proteome</keyword>